<evidence type="ECO:0000313" key="2">
    <source>
        <dbReference type="Proteomes" id="UP000675284"/>
    </source>
</evidence>
<organism evidence="1 2">
    <name type="scientific">Virgibacillus salarius</name>
    <dbReference type="NCBI Taxonomy" id="447199"/>
    <lineage>
        <taxon>Bacteria</taxon>
        <taxon>Bacillati</taxon>
        <taxon>Bacillota</taxon>
        <taxon>Bacilli</taxon>
        <taxon>Bacillales</taxon>
        <taxon>Bacillaceae</taxon>
        <taxon>Virgibacillus</taxon>
    </lineage>
</organism>
<dbReference type="AlphaFoldDB" id="A0A941DTM0"/>
<evidence type="ECO:0000313" key="1">
    <source>
        <dbReference type="EMBL" id="MBR7795162.1"/>
    </source>
</evidence>
<dbReference type="InterPro" id="IPR030910">
    <property type="entry name" value="SLAP_dom"/>
</dbReference>
<accession>A0A941DTM0</accession>
<dbReference type="Proteomes" id="UP000675284">
    <property type="component" value="Unassembled WGS sequence"/>
</dbReference>
<protein>
    <submittedName>
        <fullName evidence="1">SLAP domain-containing protein</fullName>
    </submittedName>
</protein>
<reference evidence="1" key="1">
    <citation type="submission" date="2021-04" db="EMBL/GenBank/DDBJ databases">
        <title>Isolation and polyphasic classification of algal microorganism.</title>
        <authorList>
            <person name="Wang S."/>
        </authorList>
    </citation>
    <scope>NUCLEOTIDE SEQUENCE</scope>
    <source>
        <strain evidence="1">720a</strain>
    </source>
</reference>
<keyword evidence="2" id="KW-1185">Reference proteome</keyword>
<sequence length="125" mass="14757">MQRLVFEKAWDKTIDSQDRQDLVKAFEKANQADHPERFIPFWQARNHRDDLLITVIIQNLTDDILTLDGVRLTYDEKGYAIATHTFSDARLTLEPRCSMPWTFIFPKSTIQQEPELESGYVRERN</sequence>
<comment type="caution">
    <text evidence="1">The sequence shown here is derived from an EMBL/GenBank/DDBJ whole genome shotgun (WGS) entry which is preliminary data.</text>
</comment>
<name>A0A941DTM0_9BACI</name>
<dbReference type="NCBIfam" id="TIGR04398">
    <property type="entry name" value="SLAP_DUP"/>
    <property type="match status" value="1"/>
</dbReference>
<proteinExistence type="predicted"/>
<dbReference type="RefSeq" id="WP_051388404.1">
    <property type="nucleotide sequence ID" value="NZ_BAAACY010000054.1"/>
</dbReference>
<gene>
    <name evidence="1" type="ORF">KCX74_03790</name>
</gene>
<dbReference type="EMBL" id="JAGSOT010000007">
    <property type="protein sequence ID" value="MBR7795162.1"/>
    <property type="molecule type" value="Genomic_DNA"/>
</dbReference>